<evidence type="ECO:0000313" key="1">
    <source>
        <dbReference type="EMBL" id="QDH83949.1"/>
    </source>
</evidence>
<dbReference type="Proteomes" id="UP000320802">
    <property type="component" value="Segment"/>
</dbReference>
<dbReference type="InterPro" id="IPR025915">
    <property type="entry name" value="Phage_gp49_66"/>
</dbReference>
<dbReference type="Pfam" id="PF13876">
    <property type="entry name" value="Phage_gp49_66"/>
    <property type="match status" value="1"/>
</dbReference>
<dbReference type="Pfam" id="PF21825">
    <property type="entry name" value="crAss001_48"/>
    <property type="match status" value="1"/>
</dbReference>
<reference evidence="1 2" key="1">
    <citation type="submission" date="2019-05" db="EMBL/GenBank/DDBJ databases">
        <title>Complete genome sequence of sixteen phages from Abidjan, cote d'Ivoire, isolated on a single strain of Achromobacter xylosoxidans.</title>
        <authorList>
            <person name="Essoh C."/>
            <person name="Vernadet J.-P."/>
            <person name="Vergnaud G."/>
            <person name="Pourcel C."/>
        </authorList>
    </citation>
    <scope>NUCLEOTIDE SEQUENCE [LARGE SCALE GENOMIC DNA]</scope>
</reference>
<dbReference type="InterPro" id="IPR054052">
    <property type="entry name" value="Y16Q-like"/>
</dbReference>
<protein>
    <submittedName>
        <fullName evidence="1">Uncharacterized protein</fullName>
    </submittedName>
</protein>
<dbReference type="EMBL" id="MK962629">
    <property type="protein sequence ID" value="QDH83949.1"/>
    <property type="molecule type" value="Genomic_DNA"/>
</dbReference>
<proteinExistence type="predicted"/>
<organism evidence="1 2">
    <name type="scientific">Achromobacter phage vB_AxyP_19-32_Axy10</name>
    <dbReference type="NCBI Taxonomy" id="2591041"/>
    <lineage>
        <taxon>Viruses</taxon>
        <taxon>Duplodnaviria</taxon>
        <taxon>Heunggongvirae</taxon>
        <taxon>Uroviricota</taxon>
        <taxon>Caudoviricetes</taxon>
        <taxon>Schitoviridae</taxon>
        <taxon>Rothmandenesvirinae</taxon>
        <taxon>Pourcelvirus</taxon>
        <taxon>Pourcelvirus Axy10</taxon>
    </lineage>
</organism>
<keyword evidence="2" id="KW-1185">Reference proteome</keyword>
<sequence length="161" mass="18306">MSEHSHTPSAPKVTEEEVRGLFESVIYVVLPDGRTTIAMGTMKNGFTVRGESSCVCKENFNEKLGEEYAYADMIKKTWPLAGLLLAERLHQEKQSQGETWVDRLLQEYTQTKKRFEALTATLNNPPSFMEPSYLEILAKQRDAMAEYVAVLKIRLDMARQG</sequence>
<gene>
    <name evidence="1" type="ORF">Axy10_077</name>
</gene>
<accession>A0A514CTZ7</accession>
<name>A0A514CTZ7_9CAUD</name>
<evidence type="ECO:0000313" key="2">
    <source>
        <dbReference type="Proteomes" id="UP000320802"/>
    </source>
</evidence>